<reference evidence="2 4" key="2">
    <citation type="submission" date="2018-12" db="EMBL/GenBank/DDBJ databases">
        <title>Streptomyces griseoviridis F1-27 complete genome.</title>
        <authorList>
            <person name="Mariita R.M."/>
            <person name="Sello J.K."/>
        </authorList>
    </citation>
    <scope>NUCLEOTIDE SEQUENCE [LARGE SCALE GENOMIC DNA]</scope>
    <source>
        <strain evidence="2 4">F1-27</strain>
    </source>
</reference>
<dbReference type="InterPro" id="IPR051162">
    <property type="entry name" value="T4SS_component"/>
</dbReference>
<dbReference type="KEGG" id="sgd:ELQ87_33485"/>
<dbReference type="EMBL" id="CP029078">
    <property type="protein sequence ID" value="QCN84551.1"/>
    <property type="molecule type" value="Genomic_DNA"/>
</dbReference>
<evidence type="ECO:0000313" key="2">
    <source>
        <dbReference type="EMBL" id="AZS88607.1"/>
    </source>
</evidence>
<dbReference type="RefSeq" id="WP_127181377.1">
    <property type="nucleotide sequence ID" value="NZ_CP029078.1"/>
</dbReference>
<dbReference type="OrthoDB" id="3258326at2"/>
<reference evidence="3 5" key="1">
    <citation type="submission" date="2018-04" db="EMBL/GenBank/DDBJ databases">
        <title>Complete genome sequences of Streptomyces griseoviridis K61 and characterization of antagonistic properties of biological control agents.</title>
        <authorList>
            <person name="Mariita R.M."/>
            <person name="Sello J.K."/>
        </authorList>
    </citation>
    <scope>NUCLEOTIDE SEQUENCE [LARGE SCALE GENOMIC DNA]</scope>
    <source>
        <strain evidence="3 5">K61</strain>
    </source>
</reference>
<feature type="compositionally biased region" description="Low complexity" evidence="1">
    <location>
        <begin position="724"/>
        <end position="733"/>
    </location>
</feature>
<evidence type="ECO:0000256" key="1">
    <source>
        <dbReference type="SAM" id="MobiDB-lite"/>
    </source>
</evidence>
<dbReference type="SUPFAM" id="SSF52540">
    <property type="entry name" value="P-loop containing nucleoside triphosphate hydrolases"/>
    <property type="match status" value="1"/>
</dbReference>
<feature type="region of interest" description="Disordered" evidence="1">
    <location>
        <begin position="693"/>
        <end position="733"/>
    </location>
</feature>
<protein>
    <recommendedName>
        <fullName evidence="6">Type IV secretion system coupling protein TraD DNA-binding domain-containing protein</fullName>
    </recommendedName>
</protein>
<dbReference type="PANTHER" id="PTHR30121">
    <property type="entry name" value="UNCHARACTERIZED PROTEIN YJGR-RELATED"/>
    <property type="match status" value="1"/>
</dbReference>
<dbReference type="EMBL" id="CP034687">
    <property type="protein sequence ID" value="AZS88607.1"/>
    <property type="molecule type" value="Genomic_DNA"/>
</dbReference>
<evidence type="ECO:0000313" key="4">
    <source>
        <dbReference type="Proteomes" id="UP000271291"/>
    </source>
</evidence>
<dbReference type="InterPro" id="IPR027417">
    <property type="entry name" value="P-loop_NTPase"/>
</dbReference>
<proteinExistence type="predicted"/>
<dbReference type="Proteomes" id="UP000501753">
    <property type="component" value="Chromosome"/>
</dbReference>
<dbReference type="PANTHER" id="PTHR30121:SF6">
    <property type="entry name" value="SLR6007 PROTEIN"/>
    <property type="match status" value="1"/>
</dbReference>
<organism evidence="2 4">
    <name type="scientific">Streptomyces griseoviridis</name>
    <dbReference type="NCBI Taxonomy" id="45398"/>
    <lineage>
        <taxon>Bacteria</taxon>
        <taxon>Bacillati</taxon>
        <taxon>Actinomycetota</taxon>
        <taxon>Actinomycetes</taxon>
        <taxon>Kitasatosporales</taxon>
        <taxon>Streptomycetaceae</taxon>
        <taxon>Streptomyces</taxon>
    </lineage>
</organism>
<evidence type="ECO:0000313" key="5">
    <source>
        <dbReference type="Proteomes" id="UP000501753"/>
    </source>
</evidence>
<evidence type="ECO:0008006" key="6">
    <source>
        <dbReference type="Google" id="ProtNLM"/>
    </source>
</evidence>
<gene>
    <name evidence="3" type="ORF">DDJ31_05780</name>
    <name evidence="2" type="ORF">ELQ87_33485</name>
</gene>
<dbReference type="AlphaFoldDB" id="A0A3S9ZLC5"/>
<evidence type="ECO:0000313" key="3">
    <source>
        <dbReference type="EMBL" id="QCN84551.1"/>
    </source>
</evidence>
<dbReference type="Proteomes" id="UP000271291">
    <property type="component" value="Chromosome"/>
</dbReference>
<dbReference type="Gene3D" id="3.40.50.300">
    <property type="entry name" value="P-loop containing nucleotide triphosphate hydrolases"/>
    <property type="match status" value="2"/>
</dbReference>
<sequence length="733" mass="79819">MSAADRSRRAYQLTFPSDLKSDQVATWLRAVSGTLTSGPRRLLGVSSIVFEVEATEQGIIHRLVVPEETGDFVVSQLRSLIPGATTTPAGTDEPRHQWTAAVELGQTNSRMSLGTVDAEALSASILTNMQGLARSEALLIQWVVSPALRERPPQQREERIVSGATGRLLGGRNDRDQITDRRTKLSEPNFLGVLRVAAKAGSEERARVLLGRMRASIASTGGTYNRFKKRLTTSGRVIGRIHEAAVPTMFPAVLAASELVGLIAWPIGSPHVAGLPQGRTRQLAATGTIPRTGRVIARSNFPSSERLLAPAPEESTWHMQVVGPTGSGKTALLTNLISQDMNAGRGVILIESKGDLFQAVLDRVPEGRLQDVVLLDMSDTDYPVGFNILQGSPFVVAADIQRLFDHLYPQDARGVRVRQGFYHLILTLMMSAGTSAPMTFADIGPLAVPRPDQVEFSKNLIRGVAHIEDLATWWAGIDDRMRASHFQPLMDRIWQLNNRPSIRNIIGQSQSTIDLRDVIRGNKILLVNLGRATEGKDTAGLLGSLLLNAVWSAVQAGAANPTRPTMLYVDEFQDMINLPIAPADMFAQARSLGLAMTVAHQHLGQLTRELQDATQNNARSTVVFQTSADEARSFARQFGRSVTEKDFLNQRRFEVLMRLATSDGVSSPVTGVTLPPVETTGFAEEVRRHSRATYGRSAVAVNEEIKQRRGGQPAPSASTRRPRFGGPRSSSDA</sequence>
<name>A0A3S9ZLC5_STRGD</name>
<dbReference type="CDD" id="cd01127">
    <property type="entry name" value="TrwB_TraG_TraD_VirD4"/>
    <property type="match status" value="1"/>
</dbReference>
<keyword evidence="5" id="KW-1185">Reference proteome</keyword>
<accession>A0A3S9ZLC5</accession>